<dbReference type="EMBL" id="KV453859">
    <property type="protein sequence ID" value="ODV84012.1"/>
    <property type="molecule type" value="Genomic_DNA"/>
</dbReference>
<dbReference type="PANTHER" id="PTHR31306:SF10">
    <property type="entry name" value="ALPHA-1,6-MANNOSYLTRANSFERASE MNN11-RELATED"/>
    <property type="match status" value="1"/>
</dbReference>
<dbReference type="GO" id="GO:0000136">
    <property type="term" value="C:mannan polymerase complex"/>
    <property type="evidence" value="ECO:0007669"/>
    <property type="project" value="TreeGrafter"/>
</dbReference>
<organism evidence="5 6">
    <name type="scientific">[Candida] arabinofermentans NRRL YB-2248</name>
    <dbReference type="NCBI Taxonomy" id="983967"/>
    <lineage>
        <taxon>Eukaryota</taxon>
        <taxon>Fungi</taxon>
        <taxon>Dikarya</taxon>
        <taxon>Ascomycota</taxon>
        <taxon>Saccharomycotina</taxon>
        <taxon>Pichiomycetes</taxon>
        <taxon>Pichiales</taxon>
        <taxon>Pichiaceae</taxon>
        <taxon>Ogataea</taxon>
        <taxon>Ogataea/Candida clade</taxon>
    </lineage>
</organism>
<dbReference type="InterPro" id="IPR008630">
    <property type="entry name" value="Glyco_trans_34"/>
</dbReference>
<dbReference type="Proteomes" id="UP000094801">
    <property type="component" value="Unassembled WGS sequence"/>
</dbReference>
<dbReference type="GO" id="GO:0006487">
    <property type="term" value="P:protein N-linked glycosylation"/>
    <property type="evidence" value="ECO:0007669"/>
    <property type="project" value="TreeGrafter"/>
</dbReference>
<keyword evidence="4" id="KW-1133">Transmembrane helix</keyword>
<keyword evidence="3 5" id="KW-0808">Transferase</keyword>
<dbReference type="STRING" id="983967.A0A1E4SX37"/>
<dbReference type="Pfam" id="PF05637">
    <property type="entry name" value="Glyco_transf_34"/>
    <property type="match status" value="1"/>
</dbReference>
<dbReference type="OrthoDB" id="205108at2759"/>
<dbReference type="Gene3D" id="3.90.550.10">
    <property type="entry name" value="Spore Coat Polysaccharide Biosynthesis Protein SpsA, Chain A"/>
    <property type="match status" value="1"/>
</dbReference>
<name>A0A1E4SX37_9ASCO</name>
<accession>A0A1E4SX37</accession>
<feature type="transmembrane region" description="Helical" evidence="4">
    <location>
        <begin position="39"/>
        <end position="63"/>
    </location>
</feature>
<protein>
    <submittedName>
        <fullName evidence="5">Glycosyltransferase family 34 protein</fullName>
    </submittedName>
</protein>
<keyword evidence="6" id="KW-1185">Reference proteome</keyword>
<dbReference type="PANTHER" id="PTHR31306">
    <property type="entry name" value="ALPHA-1,6-MANNOSYLTRANSFERASE MNN11-RELATED"/>
    <property type="match status" value="1"/>
</dbReference>
<evidence type="ECO:0000313" key="6">
    <source>
        <dbReference type="Proteomes" id="UP000094801"/>
    </source>
</evidence>
<keyword evidence="4" id="KW-0812">Transmembrane</keyword>
<keyword evidence="2" id="KW-0328">Glycosyltransferase</keyword>
<evidence type="ECO:0000256" key="4">
    <source>
        <dbReference type="SAM" id="Phobius"/>
    </source>
</evidence>
<evidence type="ECO:0000256" key="1">
    <source>
        <dbReference type="ARBA" id="ARBA00005664"/>
    </source>
</evidence>
<dbReference type="GO" id="GO:0000009">
    <property type="term" value="F:alpha-1,6-mannosyltransferase activity"/>
    <property type="evidence" value="ECO:0007669"/>
    <property type="project" value="TreeGrafter"/>
</dbReference>
<gene>
    <name evidence="5" type="ORF">CANARDRAFT_201737</name>
</gene>
<proteinExistence type="inferred from homology"/>
<reference evidence="6" key="1">
    <citation type="submission" date="2016-04" db="EMBL/GenBank/DDBJ databases">
        <title>Comparative genomics of biotechnologically important yeasts.</title>
        <authorList>
            <consortium name="DOE Joint Genome Institute"/>
            <person name="Riley R."/>
            <person name="Haridas S."/>
            <person name="Wolfe K.H."/>
            <person name="Lopes M.R."/>
            <person name="Hittinger C.T."/>
            <person name="Goker M."/>
            <person name="Salamov A."/>
            <person name="Wisecaver J."/>
            <person name="Long T.M."/>
            <person name="Aerts A.L."/>
            <person name="Barry K."/>
            <person name="Choi C."/>
            <person name="Clum A."/>
            <person name="Coughlan A.Y."/>
            <person name="Deshpande S."/>
            <person name="Douglass A.P."/>
            <person name="Hanson S.J."/>
            <person name="Klenk H.-P."/>
            <person name="Labutti K."/>
            <person name="Lapidus A."/>
            <person name="Lindquist E."/>
            <person name="Lipzen A."/>
            <person name="Meier-Kolthoff J.P."/>
            <person name="Ohm R.A."/>
            <person name="Otillar R.P."/>
            <person name="Pangilinan J."/>
            <person name="Peng Y."/>
            <person name="Rokas A."/>
            <person name="Rosa C.A."/>
            <person name="Scheuner C."/>
            <person name="Sibirny A.A."/>
            <person name="Slot J.C."/>
            <person name="Stielow J.B."/>
            <person name="Sun H."/>
            <person name="Kurtzman C.P."/>
            <person name="Blackwell M."/>
            <person name="Grigoriev I.V."/>
            <person name="Jeffries T.W."/>
        </authorList>
    </citation>
    <scope>NUCLEOTIDE SEQUENCE [LARGE SCALE GENOMIC DNA]</scope>
    <source>
        <strain evidence="6">NRRL YB-2248</strain>
    </source>
</reference>
<keyword evidence="4" id="KW-0472">Membrane</keyword>
<evidence type="ECO:0000256" key="3">
    <source>
        <dbReference type="ARBA" id="ARBA00022679"/>
    </source>
</evidence>
<evidence type="ECO:0000313" key="5">
    <source>
        <dbReference type="EMBL" id="ODV84012.1"/>
    </source>
</evidence>
<dbReference type="AlphaFoldDB" id="A0A1E4SX37"/>
<comment type="similarity">
    <text evidence="1">Belongs to the glycosyltransferase 34 family.</text>
</comment>
<evidence type="ECO:0000256" key="2">
    <source>
        <dbReference type="ARBA" id="ARBA00022676"/>
    </source>
</evidence>
<sequence>MHLGIPKKSDLKPRGRNRSILPLPASFRHTLRTYKPNKIIYIIIGLIIFINWLFNGYFTTFLLSSSSSSSSSSKRGFNHLTNQEALQTLQKNHGIYKNEIIVNTNYIFPPIEHAPLLRELTLDKLFKSKLNVDTQEKVYMYNEDEDLNDVNEIKDKSNKENPLDQARKAFKEHGHKVFRSSSSNKKSSPEVVLVTGVDFEQFELSHLTKIVQNRVDYAHANKYGLYVRWIQEFIPSLQEFNNDYKWAKLFIMRAAMHAFPNAKYFWYLDEDSLIMRNDIELISYILEPDSLDPIMLRDQPLIVPNGAIKTYKNVHAKDIKFVITQSKTGLNTDSFILQNEIYGKGLLEFWLDPLMRKYPTFVNSDEDALTHILQWHPVLLSKSTVVPGRTICSLHNSNTAGEDDDVLYYQDGDFVVNFKGCDVHRTCELVLDMYLKKMNPDE</sequence>
<dbReference type="InterPro" id="IPR029044">
    <property type="entry name" value="Nucleotide-diphossugar_trans"/>
</dbReference>